<keyword evidence="3" id="KW-0732">Signal</keyword>
<reference evidence="6 7" key="1">
    <citation type="submission" date="2018-06" db="EMBL/GenBank/DDBJ databases">
        <authorList>
            <consortium name="Pathogen Informatics"/>
            <person name="Doyle S."/>
        </authorList>
    </citation>
    <scope>NUCLEOTIDE SEQUENCE [LARGE SCALE GENOMIC DNA]</scope>
    <source>
        <strain evidence="6 7">NCTC12119</strain>
    </source>
</reference>
<dbReference type="SUPFAM" id="SSF49401">
    <property type="entry name" value="Bacterial adhesins"/>
    <property type="match status" value="1"/>
</dbReference>
<proteinExistence type="inferred from homology"/>
<dbReference type="GO" id="GO:0043709">
    <property type="term" value="P:cell adhesion involved in single-species biofilm formation"/>
    <property type="evidence" value="ECO:0007669"/>
    <property type="project" value="TreeGrafter"/>
</dbReference>
<protein>
    <submittedName>
        <fullName evidence="6">Long polar fimbrial protein LpfD</fullName>
    </submittedName>
</protein>
<evidence type="ECO:0000313" key="6">
    <source>
        <dbReference type="EMBL" id="SUY92928.1"/>
    </source>
</evidence>
<dbReference type="PANTHER" id="PTHR33420:SF31">
    <property type="entry name" value="TYPE 1 FIMBRIN D-MANNOSE SPECIFIC ADHESIN"/>
    <property type="match status" value="1"/>
</dbReference>
<evidence type="ECO:0000259" key="5">
    <source>
        <dbReference type="Pfam" id="PF00419"/>
    </source>
</evidence>
<dbReference type="Pfam" id="PF00419">
    <property type="entry name" value="Fimbrial"/>
    <property type="match status" value="1"/>
</dbReference>
<dbReference type="AlphaFoldDB" id="A0A381KNQ8"/>
<dbReference type="EMBL" id="UIGI01000002">
    <property type="protein sequence ID" value="SUY92928.1"/>
    <property type="molecule type" value="Genomic_DNA"/>
</dbReference>
<dbReference type="PANTHER" id="PTHR33420">
    <property type="entry name" value="FIMBRIAL SUBUNIT ELFA-RELATED"/>
    <property type="match status" value="1"/>
</dbReference>
<dbReference type="InterPro" id="IPR036937">
    <property type="entry name" value="Adhesion_dom_fimbrial_sf"/>
</dbReference>
<feature type="domain" description="Fimbrial-type adhesion" evidence="5">
    <location>
        <begin position="223"/>
        <end position="367"/>
    </location>
</feature>
<name>A0A381KNQ8_9ENTR</name>
<evidence type="ECO:0000256" key="3">
    <source>
        <dbReference type="ARBA" id="ARBA00022729"/>
    </source>
</evidence>
<sequence length="368" mass="39480">MKCHLTLVTLLRKGLLIIGLLLGVTNIAHAYTGWCTPEGSAQQYHYNFGNITILDVNKNVGGFLFPRAYNWDLGGTYIATCDCDPVAENLSPTYYDKFYRTMSSLMPGHTDGEYQFFKISDYLEVASDIWVAGAVNSYKPTPWTNENNLSSLTNGGKNPTNPGACKGSPSGYGAFGTGSKGRIKIYIAKPFIGSTLVNNIKLLDIYGSVTSGSFGGTPMASVYINGVVTAPQNCEINAGQIVTVDFGQMWAGDFTTKGQRPTNAPPQTVKVPIKCNNIPAFGNLTLRIQSEPSAQTPEAIKTNNPDVGVEILDDSGHLLLPNTGLVPFSVDENSEATVTFKAVPVSTTGNTPASGLFQAQAYIRIDFA</sequence>
<dbReference type="InterPro" id="IPR000259">
    <property type="entry name" value="Adhesion_dom_fimbrial"/>
</dbReference>
<organism evidence="6 7">
    <name type="scientific">Buttiauxella agrestis</name>
    <dbReference type="NCBI Taxonomy" id="82977"/>
    <lineage>
        <taxon>Bacteria</taxon>
        <taxon>Pseudomonadati</taxon>
        <taxon>Pseudomonadota</taxon>
        <taxon>Gammaproteobacteria</taxon>
        <taxon>Enterobacterales</taxon>
        <taxon>Enterobacteriaceae</taxon>
        <taxon>Buttiauxella</taxon>
    </lineage>
</organism>
<accession>A0A381KNQ8</accession>
<evidence type="ECO:0000313" key="7">
    <source>
        <dbReference type="Proteomes" id="UP000255528"/>
    </source>
</evidence>
<dbReference type="Gene3D" id="2.60.40.1090">
    <property type="entry name" value="Fimbrial-type adhesion domain"/>
    <property type="match status" value="1"/>
</dbReference>
<gene>
    <name evidence="6" type="ORF">NCTC12119_04958</name>
</gene>
<dbReference type="InterPro" id="IPR050263">
    <property type="entry name" value="Bact_Fimbrial_Adh_Pro"/>
</dbReference>
<evidence type="ECO:0000256" key="2">
    <source>
        <dbReference type="ARBA" id="ARBA00006671"/>
    </source>
</evidence>
<dbReference type="RefSeq" id="WP_172588757.1">
    <property type="nucleotide sequence ID" value="NZ_UIGI01000002.1"/>
</dbReference>
<dbReference type="GO" id="GO:0009289">
    <property type="term" value="C:pilus"/>
    <property type="evidence" value="ECO:0007669"/>
    <property type="project" value="UniProtKB-SubCell"/>
</dbReference>
<comment type="subcellular location">
    <subcellularLocation>
        <location evidence="1">Fimbrium</location>
    </subcellularLocation>
</comment>
<dbReference type="Proteomes" id="UP000255528">
    <property type="component" value="Unassembled WGS sequence"/>
</dbReference>
<comment type="similarity">
    <text evidence="2">Belongs to the fimbrial protein family.</text>
</comment>
<evidence type="ECO:0000256" key="4">
    <source>
        <dbReference type="ARBA" id="ARBA00023263"/>
    </source>
</evidence>
<dbReference type="InterPro" id="IPR008966">
    <property type="entry name" value="Adhesion_dom_sf"/>
</dbReference>
<keyword evidence="4" id="KW-0281">Fimbrium</keyword>
<evidence type="ECO:0000256" key="1">
    <source>
        <dbReference type="ARBA" id="ARBA00004561"/>
    </source>
</evidence>